<evidence type="ECO:0000313" key="1">
    <source>
        <dbReference type="EMBL" id="KAK7684317.1"/>
    </source>
</evidence>
<dbReference type="Proteomes" id="UP001385951">
    <property type="component" value="Unassembled WGS sequence"/>
</dbReference>
<organism evidence="1 2">
    <name type="scientific">Cerrena zonata</name>
    <dbReference type="NCBI Taxonomy" id="2478898"/>
    <lineage>
        <taxon>Eukaryota</taxon>
        <taxon>Fungi</taxon>
        <taxon>Dikarya</taxon>
        <taxon>Basidiomycota</taxon>
        <taxon>Agaricomycotina</taxon>
        <taxon>Agaricomycetes</taxon>
        <taxon>Polyporales</taxon>
        <taxon>Cerrenaceae</taxon>
        <taxon>Cerrena</taxon>
    </lineage>
</organism>
<dbReference type="AlphaFoldDB" id="A0AAW0FYC0"/>
<dbReference type="EMBL" id="JASBNA010000026">
    <property type="protein sequence ID" value="KAK7684317.1"/>
    <property type="molecule type" value="Genomic_DNA"/>
</dbReference>
<proteinExistence type="predicted"/>
<comment type="caution">
    <text evidence="1">The sequence shown here is derived from an EMBL/GenBank/DDBJ whole genome shotgun (WGS) entry which is preliminary data.</text>
</comment>
<name>A0AAW0FYC0_9APHY</name>
<reference evidence="1 2" key="1">
    <citation type="submission" date="2022-09" db="EMBL/GenBank/DDBJ databases">
        <authorList>
            <person name="Palmer J.M."/>
        </authorList>
    </citation>
    <scope>NUCLEOTIDE SEQUENCE [LARGE SCALE GENOMIC DNA]</scope>
    <source>
        <strain evidence="1 2">DSM 7382</strain>
    </source>
</reference>
<gene>
    <name evidence="1" type="ORF">QCA50_012641</name>
</gene>
<evidence type="ECO:0000313" key="2">
    <source>
        <dbReference type="Proteomes" id="UP001385951"/>
    </source>
</evidence>
<keyword evidence="2" id="KW-1185">Reference proteome</keyword>
<protein>
    <submittedName>
        <fullName evidence="1">Uncharacterized protein</fullName>
    </submittedName>
</protein>
<accession>A0AAW0FYC0</accession>
<sequence length="186" mass="20067">MVLQNHQSDIASQDSSRSSLVCNIPPLFDPFMHSSDYPAVEPIDSLNEHPIRHHGSLPLAYSPTPIASHLPLSPNPPNKPFHSPTFTMVCSTNNDTLPSSPVSAPHVARSLNPFAACPTLIRSPASDHATGQLDVAFPHIHPFTQSPDSTLFIRTSLGLLPPFYQAHHPLLLLPLTLTSSIAGSLL</sequence>